<evidence type="ECO:0000256" key="1">
    <source>
        <dbReference type="ARBA" id="ARBA00001917"/>
    </source>
</evidence>
<dbReference type="InterPro" id="IPR013785">
    <property type="entry name" value="Aldolase_TIM"/>
</dbReference>
<dbReference type="SUPFAM" id="SSF50129">
    <property type="entry name" value="GroES-like"/>
    <property type="match status" value="1"/>
</dbReference>
<dbReference type="InterPro" id="IPR000262">
    <property type="entry name" value="FMN-dep_DH"/>
</dbReference>
<sequence>MRATALMLQRDLSLSVGEREIPEPGPGEVVVDVDWAGICAAFVGRPYLWGLTAAGEPGVDRVAQLLIEQLRRTMQLLGVASVDELRKRGAELVAAAH</sequence>
<feature type="domain" description="FMN-dependent dehydrogenase" evidence="2">
    <location>
        <begin position="37"/>
        <end position="87"/>
    </location>
</feature>
<dbReference type="InterPro" id="IPR011032">
    <property type="entry name" value="GroES-like_sf"/>
</dbReference>
<dbReference type="Gene3D" id="3.90.180.10">
    <property type="entry name" value="Medium-chain alcohol dehydrogenases, catalytic domain"/>
    <property type="match status" value="1"/>
</dbReference>
<keyword evidence="4" id="KW-1185">Reference proteome</keyword>
<dbReference type="Gene3D" id="3.20.20.70">
    <property type="entry name" value="Aldolase class I"/>
    <property type="match status" value="1"/>
</dbReference>
<dbReference type="RefSeq" id="WP_153415372.1">
    <property type="nucleotide sequence ID" value="NZ_WEGK01000021.1"/>
</dbReference>
<dbReference type="EMBL" id="WEGK01000021">
    <property type="protein sequence ID" value="MQY23604.1"/>
    <property type="molecule type" value="Genomic_DNA"/>
</dbReference>
<proteinExistence type="predicted"/>
<dbReference type="GO" id="GO:0016491">
    <property type="term" value="F:oxidoreductase activity"/>
    <property type="evidence" value="ECO:0007669"/>
    <property type="project" value="InterPro"/>
</dbReference>
<organism evidence="3 4">
    <name type="scientific">Nocardia macrotermitis</name>
    <dbReference type="NCBI Taxonomy" id="2585198"/>
    <lineage>
        <taxon>Bacteria</taxon>
        <taxon>Bacillati</taxon>
        <taxon>Actinomycetota</taxon>
        <taxon>Actinomycetes</taxon>
        <taxon>Mycobacteriales</taxon>
        <taxon>Nocardiaceae</taxon>
        <taxon>Nocardia</taxon>
    </lineage>
</organism>
<dbReference type="OrthoDB" id="9770452at2"/>
<comment type="caution">
    <text evidence="3">The sequence shown here is derived from an EMBL/GenBank/DDBJ whole genome shotgun (WGS) entry which is preliminary data.</text>
</comment>
<protein>
    <recommendedName>
        <fullName evidence="2">FMN-dependent dehydrogenase domain-containing protein</fullName>
    </recommendedName>
</protein>
<gene>
    <name evidence="3" type="ORF">NRB20_67350</name>
</gene>
<evidence type="ECO:0000313" key="3">
    <source>
        <dbReference type="EMBL" id="MQY23604.1"/>
    </source>
</evidence>
<evidence type="ECO:0000259" key="2">
    <source>
        <dbReference type="Pfam" id="PF01070"/>
    </source>
</evidence>
<comment type="cofactor">
    <cofactor evidence="1">
        <name>FMN</name>
        <dbReference type="ChEBI" id="CHEBI:58210"/>
    </cofactor>
</comment>
<accession>A0A7K0DFI9</accession>
<dbReference type="AlphaFoldDB" id="A0A7K0DFI9"/>
<name>A0A7K0DFI9_9NOCA</name>
<dbReference type="Pfam" id="PF01070">
    <property type="entry name" value="FMN_dh"/>
    <property type="match status" value="1"/>
</dbReference>
<dbReference type="SUPFAM" id="SSF51395">
    <property type="entry name" value="FMN-linked oxidoreductases"/>
    <property type="match status" value="1"/>
</dbReference>
<reference evidence="3 4" key="1">
    <citation type="submission" date="2019-10" db="EMBL/GenBank/DDBJ databases">
        <title>Nocardia macrotermitis sp. nov. and Nocardia aurantia sp. nov., isolated from the gut of fungus growing-termite Macrotermes natalensis.</title>
        <authorList>
            <person name="Benndorf R."/>
            <person name="Schwitalla J."/>
            <person name="Martin K."/>
            <person name="De Beer W."/>
            <person name="Kaster A.-K."/>
            <person name="Vollmers J."/>
            <person name="Poulsen M."/>
            <person name="Beemelmanns C."/>
        </authorList>
    </citation>
    <scope>NUCLEOTIDE SEQUENCE [LARGE SCALE GENOMIC DNA]</scope>
    <source>
        <strain evidence="3 4">RB20</strain>
    </source>
</reference>
<dbReference type="Proteomes" id="UP000438448">
    <property type="component" value="Unassembled WGS sequence"/>
</dbReference>
<evidence type="ECO:0000313" key="4">
    <source>
        <dbReference type="Proteomes" id="UP000438448"/>
    </source>
</evidence>